<feature type="chain" id="PRO_5045746020" evidence="4">
    <location>
        <begin position="22"/>
        <end position="549"/>
    </location>
</feature>
<keyword evidence="1" id="KW-0802">TPR repeat</keyword>
<dbReference type="Pfam" id="PF19904">
    <property type="entry name" value="DUF6377"/>
    <property type="match status" value="1"/>
</dbReference>
<evidence type="ECO:0000313" key="6">
    <source>
        <dbReference type="EMBL" id="GAA4425454.1"/>
    </source>
</evidence>
<evidence type="ECO:0000256" key="4">
    <source>
        <dbReference type="SAM" id="SignalP"/>
    </source>
</evidence>
<comment type="caution">
    <text evidence="6">The sequence shown here is derived from an EMBL/GenBank/DDBJ whole genome shotgun (WGS) entry which is preliminary data.</text>
</comment>
<feature type="domain" description="DUF6377" evidence="5">
    <location>
        <begin position="258"/>
        <end position="511"/>
    </location>
</feature>
<keyword evidence="3" id="KW-0472">Membrane</keyword>
<dbReference type="InterPro" id="IPR011990">
    <property type="entry name" value="TPR-like_helical_dom_sf"/>
</dbReference>
<name>A0ABP8LAT9_9BACT</name>
<gene>
    <name evidence="6" type="ORF">GCM10023188_06410</name>
</gene>
<dbReference type="RefSeq" id="WP_345156730.1">
    <property type="nucleotide sequence ID" value="NZ_BAABHC010000002.1"/>
</dbReference>
<evidence type="ECO:0000256" key="1">
    <source>
        <dbReference type="PROSITE-ProRule" id="PRU00339"/>
    </source>
</evidence>
<dbReference type="Proteomes" id="UP001500552">
    <property type="component" value="Unassembled WGS sequence"/>
</dbReference>
<keyword evidence="4" id="KW-0732">Signal</keyword>
<dbReference type="EMBL" id="BAABHC010000002">
    <property type="protein sequence ID" value="GAA4425454.1"/>
    <property type="molecule type" value="Genomic_DNA"/>
</dbReference>
<organism evidence="6 7">
    <name type="scientific">Pontibacter saemangeumensis</name>
    <dbReference type="NCBI Taxonomy" id="1084525"/>
    <lineage>
        <taxon>Bacteria</taxon>
        <taxon>Pseudomonadati</taxon>
        <taxon>Bacteroidota</taxon>
        <taxon>Cytophagia</taxon>
        <taxon>Cytophagales</taxon>
        <taxon>Hymenobacteraceae</taxon>
        <taxon>Pontibacter</taxon>
    </lineage>
</organism>
<dbReference type="SUPFAM" id="SSF48452">
    <property type="entry name" value="TPR-like"/>
    <property type="match status" value="1"/>
</dbReference>
<evidence type="ECO:0000256" key="2">
    <source>
        <dbReference type="SAM" id="Coils"/>
    </source>
</evidence>
<protein>
    <submittedName>
        <fullName evidence="6">DUF6377 domain-containing protein</fullName>
    </submittedName>
</protein>
<feature type="coiled-coil region" evidence="2">
    <location>
        <begin position="355"/>
        <end position="403"/>
    </location>
</feature>
<feature type="signal peptide" evidence="4">
    <location>
        <begin position="1"/>
        <end position="21"/>
    </location>
</feature>
<keyword evidence="3" id="KW-1133">Transmembrane helix</keyword>
<dbReference type="InterPro" id="IPR019734">
    <property type="entry name" value="TPR_rpt"/>
</dbReference>
<feature type="transmembrane region" description="Helical" evidence="3">
    <location>
        <begin position="330"/>
        <end position="352"/>
    </location>
</feature>
<feature type="repeat" description="TPR" evidence="1">
    <location>
        <begin position="228"/>
        <end position="261"/>
    </location>
</feature>
<evidence type="ECO:0000313" key="7">
    <source>
        <dbReference type="Proteomes" id="UP001500552"/>
    </source>
</evidence>
<keyword evidence="3" id="KW-0812">Transmembrane</keyword>
<dbReference type="PROSITE" id="PS50005">
    <property type="entry name" value="TPR"/>
    <property type="match status" value="1"/>
</dbReference>
<proteinExistence type="predicted"/>
<accession>A0ABP8LAT9</accession>
<reference evidence="7" key="1">
    <citation type="journal article" date="2019" name="Int. J. Syst. Evol. Microbiol.">
        <title>The Global Catalogue of Microorganisms (GCM) 10K type strain sequencing project: providing services to taxonomists for standard genome sequencing and annotation.</title>
        <authorList>
            <consortium name="The Broad Institute Genomics Platform"/>
            <consortium name="The Broad Institute Genome Sequencing Center for Infectious Disease"/>
            <person name="Wu L."/>
            <person name="Ma J."/>
        </authorList>
    </citation>
    <scope>NUCLEOTIDE SEQUENCE [LARGE SCALE GENOMIC DNA]</scope>
    <source>
        <strain evidence="7">JCM 17926</strain>
    </source>
</reference>
<evidence type="ECO:0000259" key="5">
    <source>
        <dbReference type="Pfam" id="PF19904"/>
    </source>
</evidence>
<evidence type="ECO:0000256" key="3">
    <source>
        <dbReference type="SAM" id="Phobius"/>
    </source>
</evidence>
<dbReference type="InterPro" id="IPR045957">
    <property type="entry name" value="DUF6377"/>
</dbReference>
<keyword evidence="2" id="KW-0175">Coiled coil</keyword>
<sequence length="549" mass="63359">MISKGILFIFLFLLYSSTAFSSAQTDSLLNELSQTIENSEIYIGEKQERIERLQQVLQAEDLSLLEQFNLYNELYTEYRSFQYDSAFTYALKLQDTARKLGDPARITHARLNLSFILLSSGMFKEAFSTLDSVKLANMPDSIKIDYYAQRARGYYDLASYNQDKHFSSRYIKQGGKYTDSAIALADTNSLRFYTLRGGKFESNGDYEKVKADFQLVLDKFNPTYHQYAMAAYSLGNAYRATGDTDKAIEMMARAAIADIRSSTKEAIALMNLAELLYNNGEEARAYSYIKQALADADFYGSRLRKIQVAAILPIIEGERLATVESQRTRLVIYAVAVSLLSLLVVVFAFIIFKQLKQLRQAKKIVTEANSSLQEANDKLKQMNERLQETNAELLEANKIKEEYIGYSFNMYSEYLDKIEKLKRAVDRRVMAKKYDDIGHVMETINLKKEREALYLSFDKVFLKLFPNFVSAFNSFFREEDRFVLKDNQSLCIELRIFALIRIGINDHEQIASILEYSVRTIYNYKTKVKNKSILSNEEFERKVMEIKAF</sequence>
<dbReference type="Gene3D" id="1.25.40.10">
    <property type="entry name" value="Tetratricopeptide repeat domain"/>
    <property type="match status" value="1"/>
</dbReference>
<keyword evidence="7" id="KW-1185">Reference proteome</keyword>